<proteinExistence type="inferred from homology"/>
<evidence type="ECO:0000256" key="5">
    <source>
        <dbReference type="ARBA" id="ARBA00022679"/>
    </source>
</evidence>
<dbReference type="Proteomes" id="UP001642540">
    <property type="component" value="Unassembled WGS sequence"/>
</dbReference>
<gene>
    <name evidence="15" type="ORF">ODALV1_LOCUS26637</name>
</gene>
<keyword evidence="9 12" id="KW-0333">Golgi apparatus</keyword>
<evidence type="ECO:0000256" key="8">
    <source>
        <dbReference type="ARBA" id="ARBA00022989"/>
    </source>
</evidence>
<dbReference type="InterPro" id="IPR038577">
    <property type="entry name" value="GT10-like_C_sf"/>
</dbReference>
<dbReference type="Pfam" id="PF00852">
    <property type="entry name" value="Glyco_transf_10"/>
    <property type="match status" value="1"/>
</dbReference>
<evidence type="ECO:0000256" key="1">
    <source>
        <dbReference type="ARBA" id="ARBA00004447"/>
    </source>
</evidence>
<accession>A0ABP1RVG8</accession>
<evidence type="ECO:0000313" key="16">
    <source>
        <dbReference type="Proteomes" id="UP001642540"/>
    </source>
</evidence>
<evidence type="ECO:0000259" key="13">
    <source>
        <dbReference type="Pfam" id="PF00852"/>
    </source>
</evidence>
<keyword evidence="8" id="KW-1133">Transmembrane helix</keyword>
<keyword evidence="5 12" id="KW-0808">Transferase</keyword>
<dbReference type="Gene3D" id="3.40.50.11660">
    <property type="entry name" value="Glycosyl transferase family 10, C-terminal domain"/>
    <property type="match status" value="1"/>
</dbReference>
<evidence type="ECO:0000256" key="7">
    <source>
        <dbReference type="ARBA" id="ARBA00022968"/>
    </source>
</evidence>
<comment type="pathway">
    <text evidence="2">Protein modification; protein glycosylation.</text>
</comment>
<dbReference type="InterPro" id="IPR001503">
    <property type="entry name" value="Glyco_trans_10"/>
</dbReference>
<keyword evidence="11" id="KW-0325">Glycoprotein</keyword>
<evidence type="ECO:0000259" key="14">
    <source>
        <dbReference type="Pfam" id="PF17039"/>
    </source>
</evidence>
<reference evidence="15 16" key="1">
    <citation type="submission" date="2024-08" db="EMBL/GenBank/DDBJ databases">
        <authorList>
            <person name="Cucini C."/>
            <person name="Frati F."/>
        </authorList>
    </citation>
    <scope>NUCLEOTIDE SEQUENCE [LARGE SCALE GENOMIC DNA]</scope>
</reference>
<evidence type="ECO:0000256" key="3">
    <source>
        <dbReference type="ARBA" id="ARBA00008919"/>
    </source>
</evidence>
<protein>
    <recommendedName>
        <fullName evidence="12">Fucosyltransferase</fullName>
        <ecNumber evidence="12">2.4.1.-</ecNumber>
    </recommendedName>
</protein>
<feature type="domain" description="Fucosyltransferase N-terminal" evidence="14">
    <location>
        <begin position="4"/>
        <end position="30"/>
    </location>
</feature>
<keyword evidence="16" id="KW-1185">Reference proteome</keyword>
<evidence type="ECO:0000256" key="11">
    <source>
        <dbReference type="ARBA" id="ARBA00023180"/>
    </source>
</evidence>
<comment type="similarity">
    <text evidence="3 12">Belongs to the glycosyltransferase 10 family.</text>
</comment>
<evidence type="ECO:0000256" key="2">
    <source>
        <dbReference type="ARBA" id="ARBA00004922"/>
    </source>
</evidence>
<keyword evidence="6 12" id="KW-0812">Transmembrane</keyword>
<evidence type="ECO:0000256" key="9">
    <source>
        <dbReference type="ARBA" id="ARBA00023034"/>
    </source>
</evidence>
<keyword evidence="4 12" id="KW-0328">Glycosyltransferase</keyword>
<name>A0ABP1RVG8_9HEXA</name>
<keyword evidence="7" id="KW-0735">Signal-anchor</keyword>
<evidence type="ECO:0000256" key="4">
    <source>
        <dbReference type="ARBA" id="ARBA00022676"/>
    </source>
</evidence>
<feature type="domain" description="Fucosyltransferase C-terminal" evidence="13">
    <location>
        <begin position="46"/>
        <end position="234"/>
    </location>
</feature>
<organism evidence="15 16">
    <name type="scientific">Orchesella dallaii</name>
    <dbReference type="NCBI Taxonomy" id="48710"/>
    <lineage>
        <taxon>Eukaryota</taxon>
        <taxon>Metazoa</taxon>
        <taxon>Ecdysozoa</taxon>
        <taxon>Arthropoda</taxon>
        <taxon>Hexapoda</taxon>
        <taxon>Collembola</taxon>
        <taxon>Entomobryomorpha</taxon>
        <taxon>Entomobryoidea</taxon>
        <taxon>Orchesellidae</taxon>
        <taxon>Orchesellinae</taxon>
        <taxon>Orchesella</taxon>
    </lineage>
</organism>
<comment type="caution">
    <text evidence="15">The sequence shown here is derived from an EMBL/GenBank/DDBJ whole genome shotgun (WGS) entry which is preliminary data.</text>
</comment>
<sequence>MGRKDLESFSGIFNWTMTYRRDSDIFHPYGRIIKTENGEESQDFLSKKTKFAAGVISNCFADSKREVLIEQLKNEGLQIDIFGKCGIPICPHGVRANQNCTETDFWKMLARDYKFYLAFENALCLDYVTEKFFRTLELGLVPVVYGGADYDEIAPPNSFVNVESFESPKELAKFLIELDAKPKEYKKYFEWRKTHKVVKGIGACDLCEKIRKHNLERSQGKVHVPKVYSNLQKWWTHYPFPFEEKEACRRPTKYE</sequence>
<evidence type="ECO:0000256" key="10">
    <source>
        <dbReference type="ARBA" id="ARBA00023136"/>
    </source>
</evidence>
<dbReference type="InterPro" id="IPR055270">
    <property type="entry name" value="Glyco_tran_10_C"/>
</dbReference>
<evidence type="ECO:0000313" key="15">
    <source>
        <dbReference type="EMBL" id="CAL8136838.1"/>
    </source>
</evidence>
<dbReference type="InterPro" id="IPR031481">
    <property type="entry name" value="Glyco_tran_10_N"/>
</dbReference>
<dbReference type="PANTHER" id="PTHR48438">
    <property type="entry name" value="ALPHA-(1,3)-FUCOSYLTRANSFERASE C-RELATED"/>
    <property type="match status" value="1"/>
</dbReference>
<keyword evidence="10" id="KW-0472">Membrane</keyword>
<dbReference type="EMBL" id="CAXLJM020000112">
    <property type="protein sequence ID" value="CAL8136838.1"/>
    <property type="molecule type" value="Genomic_DNA"/>
</dbReference>
<evidence type="ECO:0000256" key="12">
    <source>
        <dbReference type="RuleBase" id="RU003832"/>
    </source>
</evidence>
<dbReference type="PANTHER" id="PTHR48438:SF1">
    <property type="entry name" value="ALPHA-(1,3)-FUCOSYLTRANSFERASE C-RELATED"/>
    <property type="match status" value="1"/>
</dbReference>
<dbReference type="SUPFAM" id="SSF53756">
    <property type="entry name" value="UDP-Glycosyltransferase/glycogen phosphorylase"/>
    <property type="match status" value="1"/>
</dbReference>
<comment type="subcellular location">
    <subcellularLocation>
        <location evidence="1 12">Golgi apparatus</location>
        <location evidence="1 12">Golgi stack membrane</location>
        <topology evidence="1 12">Single-pass type II membrane protein</topology>
    </subcellularLocation>
</comment>
<evidence type="ECO:0000256" key="6">
    <source>
        <dbReference type="ARBA" id="ARBA00022692"/>
    </source>
</evidence>
<dbReference type="EC" id="2.4.1.-" evidence="12"/>
<dbReference type="Pfam" id="PF17039">
    <property type="entry name" value="Glyco_tran_10_N"/>
    <property type="match status" value="1"/>
</dbReference>